<dbReference type="PANTHER" id="PTHR43245">
    <property type="entry name" value="BIFUNCTIONAL POLYMYXIN RESISTANCE PROTEIN ARNA"/>
    <property type="match status" value="1"/>
</dbReference>
<evidence type="ECO:0000313" key="3">
    <source>
        <dbReference type="Proteomes" id="UP001062165"/>
    </source>
</evidence>
<dbReference type="Gene3D" id="3.40.50.720">
    <property type="entry name" value="NAD(P)-binding Rossmann-like Domain"/>
    <property type="match status" value="1"/>
</dbReference>
<dbReference type="InterPro" id="IPR036291">
    <property type="entry name" value="NAD(P)-bd_dom_sf"/>
</dbReference>
<dbReference type="InterPro" id="IPR001509">
    <property type="entry name" value="Epimerase_deHydtase"/>
</dbReference>
<name>A0ABY6D2X8_9BACT</name>
<protein>
    <submittedName>
        <fullName evidence="2">NAD(P)-dependent oxidoreductase</fullName>
    </submittedName>
</protein>
<dbReference type="Proteomes" id="UP001062165">
    <property type="component" value="Chromosome"/>
</dbReference>
<dbReference type="PANTHER" id="PTHR43245:SF58">
    <property type="entry name" value="BLL5923 PROTEIN"/>
    <property type="match status" value="1"/>
</dbReference>
<evidence type="ECO:0000313" key="2">
    <source>
        <dbReference type="EMBL" id="UXX79980.1"/>
    </source>
</evidence>
<proteinExistence type="predicted"/>
<dbReference type="RefSeq" id="WP_263051710.1">
    <property type="nucleotide sequence ID" value="NZ_CP106735.1"/>
</dbReference>
<sequence length="332" mass="37361">MNILITGATGFIGKFLVDYALAENLNVFAAVRKSSNRSSLAGKQVGFVELDLSSATSLTTSLNEFVKTHGSIDYVIHNAGITKTTKNSDYDLVNYQYTIHLIKALESTGQPIKKFTLISSLAASSPGQGDQMITIDQSGDPVSAYGWSKKKAEEYIAQQCSLPYVILRPPPVFGPGDKDMFPVFDLVNKNLELYVGGKLQLLSFIYVKDLARGIVTATTSDIKNKKYFLSDNGQYNNEKFNLLIKKCLNKKTLKIKLPLFVVYIVAFFSEIYTRITGNLSQLNIEKIKELKCSNWMCDSRDFYKDLAIEPKYTLEQGVQETVDWYKNEHWLK</sequence>
<dbReference type="EMBL" id="CP106735">
    <property type="protein sequence ID" value="UXX79980.1"/>
    <property type="molecule type" value="Genomic_DNA"/>
</dbReference>
<dbReference type="Pfam" id="PF01370">
    <property type="entry name" value="Epimerase"/>
    <property type="match status" value="1"/>
</dbReference>
<keyword evidence="3" id="KW-1185">Reference proteome</keyword>
<accession>A0ABY6D2X8</accession>
<reference evidence="2" key="1">
    <citation type="submission" date="2022-10" db="EMBL/GenBank/DDBJ databases">
        <title>Comparative genomics and taxonomic characterization of three novel marine species of genus Reichenbachiella exhibiting antioxidant and polysaccharide degradation activities.</title>
        <authorList>
            <person name="Muhammad N."/>
            <person name="Lee Y.-J."/>
            <person name="Ko J."/>
            <person name="Kim S.-G."/>
        </authorList>
    </citation>
    <scope>NUCLEOTIDE SEQUENCE</scope>
    <source>
        <strain evidence="2">Wsw4-B4</strain>
    </source>
</reference>
<gene>
    <name evidence="2" type="ORF">N7E81_02525</name>
</gene>
<dbReference type="SUPFAM" id="SSF51735">
    <property type="entry name" value="NAD(P)-binding Rossmann-fold domains"/>
    <property type="match status" value="1"/>
</dbReference>
<organism evidence="2 3">
    <name type="scientific">Reichenbachiella carrageenanivorans</name>
    <dbReference type="NCBI Taxonomy" id="2979869"/>
    <lineage>
        <taxon>Bacteria</taxon>
        <taxon>Pseudomonadati</taxon>
        <taxon>Bacteroidota</taxon>
        <taxon>Cytophagia</taxon>
        <taxon>Cytophagales</taxon>
        <taxon>Reichenbachiellaceae</taxon>
        <taxon>Reichenbachiella</taxon>
    </lineage>
</organism>
<evidence type="ECO:0000259" key="1">
    <source>
        <dbReference type="Pfam" id="PF01370"/>
    </source>
</evidence>
<dbReference type="InterPro" id="IPR050177">
    <property type="entry name" value="Lipid_A_modif_metabolic_enz"/>
</dbReference>
<feature type="domain" description="NAD-dependent epimerase/dehydratase" evidence="1">
    <location>
        <begin position="3"/>
        <end position="220"/>
    </location>
</feature>